<dbReference type="AlphaFoldDB" id="A0AAQ3S0G0"/>
<dbReference type="PANTHER" id="PTHR34222:SF99">
    <property type="entry name" value="PROTEIN, PUTATIVE-RELATED"/>
    <property type="match status" value="1"/>
</dbReference>
<gene>
    <name evidence="2" type="ORF">V8G54_017627</name>
</gene>
<feature type="domain" description="CCHC-type" evidence="1">
    <location>
        <begin position="169"/>
        <end position="185"/>
    </location>
</feature>
<feature type="domain" description="CCHC-type" evidence="1">
    <location>
        <begin position="138"/>
        <end position="154"/>
    </location>
</feature>
<dbReference type="PANTHER" id="PTHR34222">
    <property type="entry name" value="GAG_PRE-INTEGRS DOMAIN-CONTAINING PROTEIN"/>
    <property type="match status" value="1"/>
</dbReference>
<proteinExistence type="predicted"/>
<protein>
    <recommendedName>
        <fullName evidence="1">CCHC-type domain-containing protein</fullName>
    </recommendedName>
</protein>
<name>A0AAQ3S0G0_VIGMU</name>
<evidence type="ECO:0000313" key="2">
    <source>
        <dbReference type="EMBL" id="WVZ13097.1"/>
    </source>
</evidence>
<dbReference type="EMBL" id="CP144696">
    <property type="protein sequence ID" value="WVZ13097.1"/>
    <property type="molecule type" value="Genomic_DNA"/>
</dbReference>
<dbReference type="InterPro" id="IPR001878">
    <property type="entry name" value="Znf_CCHC"/>
</dbReference>
<evidence type="ECO:0000259" key="1">
    <source>
        <dbReference type="SMART" id="SM00343"/>
    </source>
</evidence>
<dbReference type="GO" id="GO:0008270">
    <property type="term" value="F:zinc ion binding"/>
    <property type="evidence" value="ECO:0007669"/>
    <property type="project" value="InterPro"/>
</dbReference>
<keyword evidence="3" id="KW-1185">Reference proteome</keyword>
<organism evidence="2 3">
    <name type="scientific">Vigna mungo</name>
    <name type="common">Black gram</name>
    <name type="synonym">Phaseolus mungo</name>
    <dbReference type="NCBI Taxonomy" id="3915"/>
    <lineage>
        <taxon>Eukaryota</taxon>
        <taxon>Viridiplantae</taxon>
        <taxon>Streptophyta</taxon>
        <taxon>Embryophyta</taxon>
        <taxon>Tracheophyta</taxon>
        <taxon>Spermatophyta</taxon>
        <taxon>Magnoliopsida</taxon>
        <taxon>eudicotyledons</taxon>
        <taxon>Gunneridae</taxon>
        <taxon>Pentapetalae</taxon>
        <taxon>rosids</taxon>
        <taxon>fabids</taxon>
        <taxon>Fabales</taxon>
        <taxon>Fabaceae</taxon>
        <taxon>Papilionoideae</taxon>
        <taxon>50 kb inversion clade</taxon>
        <taxon>NPAAA clade</taxon>
        <taxon>indigoferoid/millettioid clade</taxon>
        <taxon>Phaseoleae</taxon>
        <taxon>Vigna</taxon>
    </lineage>
</organism>
<dbReference type="Gene3D" id="4.10.60.10">
    <property type="entry name" value="Zinc finger, CCHC-type"/>
    <property type="match status" value="1"/>
</dbReference>
<evidence type="ECO:0000313" key="3">
    <source>
        <dbReference type="Proteomes" id="UP001374535"/>
    </source>
</evidence>
<reference evidence="2 3" key="1">
    <citation type="journal article" date="2023" name="Life. Sci Alliance">
        <title>Evolutionary insights into 3D genome organization and epigenetic landscape of Vigna mungo.</title>
        <authorList>
            <person name="Junaid A."/>
            <person name="Singh B."/>
            <person name="Bhatia S."/>
        </authorList>
    </citation>
    <scope>NUCLEOTIDE SEQUENCE [LARGE SCALE GENOMIC DNA]</scope>
    <source>
        <strain evidence="2">Urdbean</strain>
    </source>
</reference>
<sequence length="377" mass="42826">MAFTIPRKDAIIWWSHDIRHSILWMDSAQAIWDDLKSRFFQGDLLRISELQNQAASLKQGDSTVIEFFIKLRIIWDELKSFRPEPIFCCEEDWVLQFLRGLNEQYGNIQSHVLLMDPMPPISKNFSYVAHVVVVSTYVCSYCGKNGHIDSVCFKKHGFPNNKNSTEKKTCSYCGKNGHTIDVCYRKHGFPPGHKFHNGKTFLTNSQDTKNDYSREALNPEISLTQQQYQALMALIKHPNDTGATPTSQISFMIFNSTNLGTTTFNLNSHEDQGIISWILDSSTTNHVASSLTHLYSREKITPATTNLPNGMKTIASYKGIVNINLTTNNKIGSVGIHGGLYIFCGPIQTTHRFAHSVEKHHIPRSACKNIWHNRLAY</sequence>
<dbReference type="SMART" id="SM00343">
    <property type="entry name" value="ZnF_C2HC"/>
    <property type="match status" value="2"/>
</dbReference>
<dbReference type="Proteomes" id="UP001374535">
    <property type="component" value="Chromosome 5"/>
</dbReference>
<accession>A0AAQ3S0G0</accession>
<dbReference type="GO" id="GO:0003676">
    <property type="term" value="F:nucleic acid binding"/>
    <property type="evidence" value="ECO:0007669"/>
    <property type="project" value="InterPro"/>
</dbReference>